<dbReference type="Pfam" id="PF11193">
    <property type="entry name" value="DUF2812"/>
    <property type="match status" value="1"/>
</dbReference>
<organism evidence="3 4">
    <name type="scientific">Clostridium innocuum</name>
    <dbReference type="NCBI Taxonomy" id="1522"/>
    <lineage>
        <taxon>Bacteria</taxon>
        <taxon>Bacillati</taxon>
        <taxon>Bacillota</taxon>
        <taxon>Clostridia</taxon>
        <taxon>Eubacteriales</taxon>
        <taxon>Clostridiaceae</taxon>
        <taxon>Clostridium</taxon>
    </lineage>
</organism>
<accession>A0A099I5A3</accession>
<dbReference type="RefSeq" id="WP_044906300.1">
    <property type="nucleotide sequence ID" value="NZ_JQIF01000067.1"/>
</dbReference>
<evidence type="ECO:0000313" key="3">
    <source>
        <dbReference type="EMBL" id="KGJ52402.1"/>
    </source>
</evidence>
<feature type="transmembrane region" description="Helical" evidence="2">
    <location>
        <begin position="191"/>
        <end position="212"/>
    </location>
</feature>
<dbReference type="EMBL" id="JQIF01000067">
    <property type="protein sequence ID" value="KGJ52402.1"/>
    <property type="molecule type" value="Genomic_DNA"/>
</dbReference>
<evidence type="ECO:0000313" key="4">
    <source>
        <dbReference type="Proteomes" id="UP000030008"/>
    </source>
</evidence>
<feature type="region of interest" description="Disordered" evidence="1">
    <location>
        <begin position="1"/>
        <end position="62"/>
    </location>
</feature>
<gene>
    <name evidence="3" type="ORF">CIAN88_14820</name>
</gene>
<protein>
    <recommendedName>
        <fullName evidence="5">DUF2812 domain-containing protein</fullName>
    </recommendedName>
</protein>
<proteinExistence type="predicted"/>
<feature type="compositionally biased region" description="Basic and acidic residues" evidence="1">
    <location>
        <begin position="34"/>
        <end position="48"/>
    </location>
</feature>
<dbReference type="Proteomes" id="UP000030008">
    <property type="component" value="Unassembled WGS sequence"/>
</dbReference>
<evidence type="ECO:0008006" key="5">
    <source>
        <dbReference type="Google" id="ProtNLM"/>
    </source>
</evidence>
<name>A0A099I5A3_CLOIN</name>
<comment type="caution">
    <text evidence="3">The sequence shown here is derived from an EMBL/GenBank/DDBJ whole genome shotgun (WGS) entry which is preliminary data.</text>
</comment>
<evidence type="ECO:0000256" key="2">
    <source>
        <dbReference type="SAM" id="Phobius"/>
    </source>
</evidence>
<keyword evidence="2" id="KW-0812">Transmembrane</keyword>
<feature type="transmembrane region" description="Helical" evidence="2">
    <location>
        <begin position="218"/>
        <end position="241"/>
    </location>
</feature>
<evidence type="ECO:0000256" key="1">
    <source>
        <dbReference type="SAM" id="MobiDB-lite"/>
    </source>
</evidence>
<keyword evidence="2" id="KW-0472">Membrane</keyword>
<reference evidence="3 4" key="1">
    <citation type="submission" date="2014-08" db="EMBL/GenBank/DDBJ databases">
        <title>Clostridium innocuum, an unnegligible vancomycin-resistant pathogen causing extra-intestinal infections.</title>
        <authorList>
            <person name="Feng Y."/>
            <person name="Chiu C.-H."/>
        </authorList>
    </citation>
    <scope>NUCLEOTIDE SEQUENCE [LARGE SCALE GENOMIC DNA]</scope>
    <source>
        <strain evidence="3 4">AN88</strain>
    </source>
</reference>
<dbReference type="InterPro" id="IPR021359">
    <property type="entry name" value="DUF2812"/>
</dbReference>
<keyword evidence="2" id="KW-1133">Transmembrane helix</keyword>
<dbReference type="AlphaFoldDB" id="A0A099I5A3"/>
<sequence>MSEEKKEQSTTPESGLDQISLDDENKEELIASDSLDKMMEELKADADGKPQQATQEIEKPVSAAPAENVKKYKLFFVSDMDEEAEYLHSMSEKGLHFVRKNGIQYIFKKDTPKNYYYHLGYYEKDIRDPDQYVENYKEAGWDNIYHEKGEFDGVWNYFRTEMETGTKPEIFSDRTSRIALYKRLLTSWRSLLTMLAICSAFIIGLLAFLWLGVNASSITTLGIQVSGVILLLILAVFILYLRLYHKIGRKLEELEKH</sequence>